<dbReference type="EMBL" id="CP114413">
    <property type="protein sequence ID" value="WAZ20167.1"/>
    <property type="molecule type" value="Genomic_DNA"/>
</dbReference>
<protein>
    <recommendedName>
        <fullName evidence="3">DUF2190 domain-containing protein</fullName>
    </recommendedName>
</protein>
<dbReference type="RefSeq" id="WP_269657855.1">
    <property type="nucleotide sequence ID" value="NZ_CP114413.1"/>
</dbReference>
<gene>
    <name evidence="1" type="ORF">STRCI_001266</name>
</gene>
<evidence type="ECO:0008006" key="3">
    <source>
        <dbReference type="Google" id="ProtNLM"/>
    </source>
</evidence>
<keyword evidence="2" id="KW-1185">Reference proteome</keyword>
<evidence type="ECO:0000313" key="2">
    <source>
        <dbReference type="Proteomes" id="UP001164439"/>
    </source>
</evidence>
<sequence>MAALTTNVVPLAGIRFDDKLVAAAGGGDTAQTGAGVLLAIKNADASPHTVTIATPGTVEGLAIADRPVTVPAGQTYVVPITDRYRDPSTGRAALTYDGVTSVTVGVFRVA</sequence>
<dbReference type="Proteomes" id="UP001164439">
    <property type="component" value="Chromosome"/>
</dbReference>
<proteinExistence type="predicted"/>
<accession>A0ABY7KAL4</accession>
<evidence type="ECO:0000313" key="1">
    <source>
        <dbReference type="EMBL" id="WAZ20167.1"/>
    </source>
</evidence>
<reference evidence="1" key="1">
    <citation type="submission" date="2022-12" db="EMBL/GenBank/DDBJ databases">
        <authorList>
            <person name="Ruckert C."/>
            <person name="Busche T."/>
            <person name="Kalinowski J."/>
            <person name="Wittmann C."/>
        </authorList>
    </citation>
    <scope>NUCLEOTIDE SEQUENCE</scope>
    <source>
        <strain evidence="1">DSM 40467</strain>
    </source>
</reference>
<name>A0ABY7KAL4_9ACTN</name>
<organism evidence="1 2">
    <name type="scientific">Streptomyces cinnabarinus</name>
    <dbReference type="NCBI Taxonomy" id="67287"/>
    <lineage>
        <taxon>Bacteria</taxon>
        <taxon>Bacillati</taxon>
        <taxon>Actinomycetota</taxon>
        <taxon>Actinomycetes</taxon>
        <taxon>Kitasatosporales</taxon>
        <taxon>Streptomycetaceae</taxon>
        <taxon>Streptomyces</taxon>
    </lineage>
</organism>